<dbReference type="AlphaFoldDB" id="A0A1G4IUS1"/>
<feature type="transmembrane region" description="Helical" evidence="2">
    <location>
        <begin position="445"/>
        <end position="464"/>
    </location>
</feature>
<evidence type="ECO:0000256" key="2">
    <source>
        <dbReference type="SAM" id="Phobius"/>
    </source>
</evidence>
<dbReference type="EMBL" id="LT598464">
    <property type="protein sequence ID" value="SCU80610.1"/>
    <property type="molecule type" value="Genomic_DNA"/>
</dbReference>
<keyword evidence="2" id="KW-0812">Transmembrane</keyword>
<feature type="region of interest" description="Disordered" evidence="1">
    <location>
        <begin position="338"/>
        <end position="366"/>
    </location>
</feature>
<proteinExistence type="predicted"/>
<reference evidence="3 4" key="1">
    <citation type="submission" date="2016-03" db="EMBL/GenBank/DDBJ databases">
        <authorList>
            <person name="Devillers H."/>
        </authorList>
    </citation>
    <scope>NUCLEOTIDE SEQUENCE [LARGE SCALE GENOMIC DNA]</scope>
    <source>
        <strain evidence="3">CBS 11717</strain>
    </source>
</reference>
<gene>
    <name evidence="3" type="ORF">LAMI_0B03136G</name>
</gene>
<evidence type="ECO:0000256" key="1">
    <source>
        <dbReference type="SAM" id="MobiDB-lite"/>
    </source>
</evidence>
<keyword evidence="2" id="KW-1133">Transmembrane helix</keyword>
<feature type="region of interest" description="Disordered" evidence="1">
    <location>
        <begin position="263"/>
        <end position="293"/>
    </location>
</feature>
<feature type="transmembrane region" description="Helical" evidence="2">
    <location>
        <begin position="500"/>
        <end position="526"/>
    </location>
</feature>
<feature type="compositionally biased region" description="Basic and acidic residues" evidence="1">
    <location>
        <begin position="24"/>
        <end position="33"/>
    </location>
</feature>
<dbReference type="OrthoDB" id="4068624at2759"/>
<evidence type="ECO:0000313" key="3">
    <source>
        <dbReference type="EMBL" id="SCU80610.1"/>
    </source>
</evidence>
<organism evidence="3 4">
    <name type="scientific">Lachancea mirantina</name>
    <dbReference type="NCBI Taxonomy" id="1230905"/>
    <lineage>
        <taxon>Eukaryota</taxon>
        <taxon>Fungi</taxon>
        <taxon>Dikarya</taxon>
        <taxon>Ascomycota</taxon>
        <taxon>Saccharomycotina</taxon>
        <taxon>Saccharomycetes</taxon>
        <taxon>Saccharomycetales</taxon>
        <taxon>Saccharomycetaceae</taxon>
        <taxon>Lachancea</taxon>
    </lineage>
</organism>
<feature type="compositionally biased region" description="Polar residues" evidence="1">
    <location>
        <begin position="1"/>
        <end position="19"/>
    </location>
</feature>
<keyword evidence="4" id="KW-1185">Reference proteome</keyword>
<accession>A0A1G4IUS1</accession>
<keyword evidence="2" id="KW-0472">Membrane</keyword>
<dbReference type="Proteomes" id="UP000191024">
    <property type="component" value="Chromosome B"/>
</dbReference>
<name>A0A1G4IUS1_9SACH</name>
<feature type="region of interest" description="Disordered" evidence="1">
    <location>
        <begin position="1"/>
        <end position="33"/>
    </location>
</feature>
<evidence type="ECO:0000313" key="4">
    <source>
        <dbReference type="Proteomes" id="UP000191024"/>
    </source>
</evidence>
<sequence length="532" mass="58940">MLNGSSEDTTEDSNLSCNGSIDVDSERNSPRKKWESMFRESFDPSRNPFVSIVNVYLEDTQPIEVGYEYDRKPILERLPSATNSHLASSKIAEEPATPPQTPTLRSWSGELGKQPLGSTDVCSFSTPLVHGGYQFSENASANLYRLSSQLSGSVESVNTDVLFSRHLASMLHLSEDNHSITTGRHRKNQKSEVESIYDTTIPRAERATFYTIRKENQIQVPASLATASQAHHKTVVFRGPSEPSLKHELVGDKVLSDAINEKPDETFHAPPSALESVPNEEASNNSAASRKVKVNLPKPRIPYGSSRPSLLTNILVPPPRMPAKKRLRKITSIPALRKVSGSSRVSSSSSSSEVDVEPKPPVGDPNVDAAGDTFRKGHKIPPIPTNQHPHRTSANSMLQIYQFRDVREKYDVEACIHSQHIDAASISSDASTKTALFELFSPMKILITLCICTIIPPLYFLIGLGSRGFISDERLLNFLLRDYYTHNLFAGFAWDINVSWFRLMCLILGSLETFIIFACIAVGFAVGKVRER</sequence>
<protein>
    <submittedName>
        <fullName evidence="3">LAMI_0B03136g1_1</fullName>
    </submittedName>
</protein>
<feature type="compositionally biased region" description="Low complexity" evidence="1">
    <location>
        <begin position="339"/>
        <end position="353"/>
    </location>
</feature>